<dbReference type="Proteomes" id="UP000188820">
    <property type="component" value="Unassembled WGS sequence"/>
</dbReference>
<name>A0ABX3KWM6_9PAST</name>
<dbReference type="InterPro" id="IPR006330">
    <property type="entry name" value="Ado/ade_deaminase"/>
</dbReference>
<keyword evidence="9" id="KW-1185">Reference proteome</keyword>
<comment type="similarity">
    <text evidence="2">Belongs to the metallo-dependent hydrolases superfamily. Adenosine and AMP deaminases family.</text>
</comment>
<gene>
    <name evidence="8" type="ORF">BKG89_08910</name>
</gene>
<dbReference type="EMBL" id="MLAA01000038">
    <property type="protein sequence ID" value="OOF67850.1"/>
    <property type="molecule type" value="Genomic_DNA"/>
</dbReference>
<evidence type="ECO:0000313" key="8">
    <source>
        <dbReference type="EMBL" id="OOF67850.1"/>
    </source>
</evidence>
<protein>
    <recommendedName>
        <fullName evidence="3">adenosine deaminase</fullName>
        <ecNumber evidence="3">3.5.4.4</ecNumber>
    </recommendedName>
</protein>
<comment type="cofactor">
    <cofactor evidence="1">
        <name>Zn(2+)</name>
        <dbReference type="ChEBI" id="CHEBI:29105"/>
    </cofactor>
</comment>
<evidence type="ECO:0000313" key="9">
    <source>
        <dbReference type="Proteomes" id="UP000188820"/>
    </source>
</evidence>
<reference evidence="8 9" key="1">
    <citation type="submission" date="2016-10" db="EMBL/GenBank/DDBJ databases">
        <title>Rodentibacter gen. nov. and new species.</title>
        <authorList>
            <person name="Christensen H."/>
        </authorList>
    </citation>
    <scope>NUCLEOTIDE SEQUENCE [LARGE SCALE GENOMIC DNA]</scope>
    <source>
        <strain evidence="8 9">1998236014</strain>
    </source>
</reference>
<feature type="domain" description="Adenosine deaminase" evidence="7">
    <location>
        <begin position="11"/>
        <end position="334"/>
    </location>
</feature>
<dbReference type="InterPro" id="IPR032466">
    <property type="entry name" value="Metal_Hydrolase"/>
</dbReference>
<evidence type="ECO:0000256" key="4">
    <source>
        <dbReference type="ARBA" id="ARBA00022723"/>
    </source>
</evidence>
<proteinExistence type="inferred from homology"/>
<dbReference type="InterPro" id="IPR001365">
    <property type="entry name" value="A_deaminase_dom"/>
</dbReference>
<sequence length="344" mass="38444">MKLMLSKYGLIDLHLHLDGSLSPDWIIHWAQKLAIALPTYDAKELLQFISVPKDCSSLNDYLKCFDLPLKVLQTPESLASAVEDLLLQLDKLGLIYAEIRFAPQLHTRQGMTQEQAVKAAIEGLHRGLEKVALFKANLICCCMRGNNNQMENMETIRVAKQFLNKGIVAADLAGAEALFPTLDFINIFDYANQIGVPFTLHAGEAAGAESVKQALDMGAKRIGHGVRAIEQEDVVKQLSERKIPLEMCPCSNLQTRTVNNLGSYPLRTYLKQKLIATLNSDNMTVSKTDVQQEFQLLQQEYQLTEQEALILVNNAVQAAFLSEEDKIILKQKLVEKLGTFPFLT</sequence>
<dbReference type="PANTHER" id="PTHR11409">
    <property type="entry name" value="ADENOSINE DEAMINASE"/>
    <property type="match status" value="1"/>
</dbReference>
<dbReference type="RefSeq" id="WP_077464202.1">
    <property type="nucleotide sequence ID" value="NZ_MLAA01000038.1"/>
</dbReference>
<evidence type="ECO:0000256" key="6">
    <source>
        <dbReference type="ARBA" id="ARBA00022833"/>
    </source>
</evidence>
<dbReference type="SUPFAM" id="SSF51556">
    <property type="entry name" value="Metallo-dependent hydrolases"/>
    <property type="match status" value="1"/>
</dbReference>
<dbReference type="Gene3D" id="3.20.20.140">
    <property type="entry name" value="Metal-dependent hydrolases"/>
    <property type="match status" value="1"/>
</dbReference>
<evidence type="ECO:0000256" key="3">
    <source>
        <dbReference type="ARBA" id="ARBA00012784"/>
    </source>
</evidence>
<evidence type="ECO:0000256" key="5">
    <source>
        <dbReference type="ARBA" id="ARBA00022801"/>
    </source>
</evidence>
<evidence type="ECO:0000256" key="2">
    <source>
        <dbReference type="ARBA" id="ARBA00006676"/>
    </source>
</evidence>
<dbReference type="EC" id="3.5.4.4" evidence="3"/>
<keyword evidence="5" id="KW-0378">Hydrolase</keyword>
<dbReference type="NCBIfam" id="TIGR01430">
    <property type="entry name" value="aden_deam"/>
    <property type="match status" value="1"/>
</dbReference>
<comment type="caution">
    <text evidence="8">The sequence shown here is derived from an EMBL/GenBank/DDBJ whole genome shotgun (WGS) entry which is preliminary data.</text>
</comment>
<keyword evidence="6" id="KW-0862">Zinc</keyword>
<organism evidence="8 9">
    <name type="scientific">Rodentibacter caecimuris</name>
    <dbReference type="NCBI Taxonomy" id="1796644"/>
    <lineage>
        <taxon>Bacteria</taxon>
        <taxon>Pseudomonadati</taxon>
        <taxon>Pseudomonadota</taxon>
        <taxon>Gammaproteobacteria</taxon>
        <taxon>Pasteurellales</taxon>
        <taxon>Pasteurellaceae</taxon>
        <taxon>Rodentibacter</taxon>
    </lineage>
</organism>
<accession>A0ABX3KWM6</accession>
<evidence type="ECO:0000259" key="7">
    <source>
        <dbReference type="Pfam" id="PF00962"/>
    </source>
</evidence>
<dbReference type="PANTHER" id="PTHR11409:SF43">
    <property type="entry name" value="ADENOSINE DEAMINASE"/>
    <property type="match status" value="1"/>
</dbReference>
<evidence type="ECO:0000256" key="1">
    <source>
        <dbReference type="ARBA" id="ARBA00001947"/>
    </source>
</evidence>
<dbReference type="Pfam" id="PF00962">
    <property type="entry name" value="A_deaminase"/>
    <property type="match status" value="1"/>
</dbReference>
<keyword evidence="4" id="KW-0479">Metal-binding</keyword>